<organism evidence="2 3">
    <name type="scientific">Fluctibacter halophilus</name>
    <dbReference type="NCBI Taxonomy" id="226011"/>
    <lineage>
        <taxon>Bacteria</taxon>
        <taxon>Pseudomonadati</taxon>
        <taxon>Pseudomonadota</taxon>
        <taxon>Gammaproteobacteria</taxon>
        <taxon>Alteromonadales</taxon>
        <taxon>Alteromonadaceae</taxon>
        <taxon>Fluctibacter</taxon>
    </lineage>
</organism>
<dbReference type="PANTHER" id="PTHR31876:SF26">
    <property type="entry name" value="PROTEIN LIKE COV 2"/>
    <property type="match status" value="1"/>
</dbReference>
<feature type="transmembrane region" description="Helical" evidence="1">
    <location>
        <begin position="43"/>
        <end position="69"/>
    </location>
</feature>
<evidence type="ECO:0000256" key="1">
    <source>
        <dbReference type="SAM" id="Phobius"/>
    </source>
</evidence>
<name>A0ABS8G9I2_9ALTE</name>
<dbReference type="Pfam" id="PF04367">
    <property type="entry name" value="DUF502"/>
    <property type="match status" value="1"/>
</dbReference>
<keyword evidence="1" id="KW-0472">Membrane</keyword>
<dbReference type="RefSeq" id="WP_229161029.1">
    <property type="nucleotide sequence ID" value="NZ_JAJEWP010000003.1"/>
</dbReference>
<reference evidence="2 3" key="1">
    <citation type="submission" date="2021-10" db="EMBL/GenBank/DDBJ databases">
        <title>Draft genome of Aestuariibacter halophilus JC2043.</title>
        <authorList>
            <person name="Emsley S.A."/>
            <person name="Pfannmuller K.M."/>
            <person name="Ushijima B."/>
            <person name="Saw J.H."/>
            <person name="Videau P."/>
        </authorList>
    </citation>
    <scope>NUCLEOTIDE SEQUENCE [LARGE SCALE GENOMIC DNA]</scope>
    <source>
        <strain evidence="2 3">JC2043</strain>
    </source>
</reference>
<keyword evidence="1" id="KW-0812">Transmembrane</keyword>
<dbReference type="PANTHER" id="PTHR31876">
    <property type="entry name" value="COV-LIKE PROTEIN 1"/>
    <property type="match status" value="1"/>
</dbReference>
<evidence type="ECO:0000313" key="2">
    <source>
        <dbReference type="EMBL" id="MCC2617104.1"/>
    </source>
</evidence>
<protein>
    <submittedName>
        <fullName evidence="2">DUF502 domain-containing protein</fullName>
    </submittedName>
</protein>
<gene>
    <name evidence="2" type="ORF">LJ739_12700</name>
</gene>
<sequence>MKLLSLSLKGIAALLPLSLTLYFLYWFMSGAEALLRPYIPPQWYIPGIGILLACSAIVIVGLLVNLYFFNALVSLVNRQLEKIPLVKSLFGAIQDTMTVFKINDTSEKRKVVSVEIMPGIRMIGFVTGEHSGTRLFDDSDTVGVYLPLSYQIGGYTLYVPRNQLTNLDISVEEAMRLALTGGAQSQR</sequence>
<dbReference type="InterPro" id="IPR007462">
    <property type="entry name" value="COV1-like"/>
</dbReference>
<keyword evidence="3" id="KW-1185">Reference proteome</keyword>
<evidence type="ECO:0000313" key="3">
    <source>
        <dbReference type="Proteomes" id="UP001520878"/>
    </source>
</evidence>
<dbReference type="EMBL" id="JAJEWP010000003">
    <property type="protein sequence ID" value="MCC2617104.1"/>
    <property type="molecule type" value="Genomic_DNA"/>
</dbReference>
<proteinExistence type="predicted"/>
<accession>A0ABS8G9I2</accession>
<dbReference type="Proteomes" id="UP001520878">
    <property type="component" value="Unassembled WGS sequence"/>
</dbReference>
<comment type="caution">
    <text evidence="2">The sequence shown here is derived from an EMBL/GenBank/DDBJ whole genome shotgun (WGS) entry which is preliminary data.</text>
</comment>
<keyword evidence="1" id="KW-1133">Transmembrane helix</keyword>